<feature type="region of interest" description="Disordered" evidence="2">
    <location>
        <begin position="402"/>
        <end position="473"/>
    </location>
</feature>
<keyword evidence="5" id="KW-1185">Reference proteome</keyword>
<keyword evidence="1" id="KW-0175">Coiled coil</keyword>
<evidence type="ECO:0000259" key="3">
    <source>
        <dbReference type="PROSITE" id="PS50897"/>
    </source>
</evidence>
<feature type="region of interest" description="Disordered" evidence="2">
    <location>
        <begin position="904"/>
        <end position="952"/>
    </location>
</feature>
<dbReference type="PROSITE" id="PS50897">
    <property type="entry name" value="CTLH"/>
    <property type="match status" value="1"/>
</dbReference>
<protein>
    <recommendedName>
        <fullName evidence="3">CTLH domain-containing protein</fullName>
    </recommendedName>
</protein>
<dbReference type="InterPro" id="IPR006595">
    <property type="entry name" value="CTLH_C"/>
</dbReference>
<dbReference type="CDD" id="cd22249">
    <property type="entry name" value="UDM1_RNF168_RNF169-like"/>
    <property type="match status" value="1"/>
</dbReference>
<name>A0A834KKH6_VESVU</name>
<evidence type="ECO:0000256" key="1">
    <source>
        <dbReference type="SAM" id="Coils"/>
    </source>
</evidence>
<sequence>MPATHLTLREEDVVRLILEFLHSRDLHISQLSLERETGVINGQYSDDVLFLRQLILDGQWDDVLEFIQPLEALPDFDMRKFTYSILRHKYVELLCIKSEANLIAAGTNGSVDNAVEEVVKVLSDLEKVAPTKEEYSSFCLLLTLPRLTDHLQYKDWNPSNARVQCFREVHPLVEKFLPGDRKSNDLVHPVTSAKNDRLIQLIIKGILYESCVNYCQAKATGSKESEQVEMSFCRLLDGSIGFSDSDLSLLSWLQSIPPETFAVPFAQRTLNVDVERLERPSLETSWTEHMLITPIKPKTFPHSAMPFTRPRSAADMMSRSLVPALEAGPGPKNMPIPSAALMALSTGDINLMSRSSFASFHLTGFKNNKLMNTSVDRLFENEGDVFLSSSYADFQLLPSIQETTTSSHPKVPPRIRGQSKSPEGIKAADPSAASTPERRVSGRESPAPSTARSSRRDSLAEKPTGVAAKITEPSVIPNRAIPVDQFEQSYNGDLFKEYQKQKQKLQETIQQKERERDELVKQLSTPLPAQMVEKRLQADGSQAHTAVRTVGSNGRRLSSEARGTAPARLADTRRRASFVAASRRRVSISRVQRACLSSEACNCYVQGTLARMIYHKPTTPRFRIAERVCVSVNNRPIYNKQNHSSSCNLRSSGSTPPCVNRIKQPLGSKGPSPVHASTPVRSGIQSPKPMINGYDQVTRQNSAPCVNESGIHESHYDIVKTTKCKSFTEDELKLMNMSSVHQQAAIRRLEELFRDVKLEQQQNNPELFKIEMKIDRCCDVHGKHAKENCWNRRGSVGSVHQTRRDSLGRRDGNSPNRRSSLGLPMSPPKKELHPSSFPNTLRKNPLGASTGAINHSRKESHYNTIGGPNLRRDPIGRSMGCLKKDTVLNYNSPLRRDYVAKSMTSLQRAGRRRDSTQNLSNLFTSDSQSIPKTELASSSQDHSKNKSVSSGNLKSCLAGSSGNLRSNLNVTLSRDLLLGTNGISKKDGKTTSTIPITLPGRRGSFDRRKLSTDSLDNSKRNSWDPGRRGSSGSSGGWDDPIWEEGIQDSDQWLDKIYRTLLGSSLQEPSVERGKARLSVIAYVVEQLFLKLRSCKKAIRINQLPQQDVLNFL</sequence>
<feature type="compositionally biased region" description="Low complexity" evidence="2">
    <location>
        <begin position="443"/>
        <end position="452"/>
    </location>
</feature>
<dbReference type="InterPro" id="IPR057749">
    <property type="entry name" value="WDR47_COR"/>
</dbReference>
<feature type="region of interest" description="Disordered" evidence="2">
    <location>
        <begin position="981"/>
        <end position="1042"/>
    </location>
</feature>
<dbReference type="PANTHER" id="PTHR19863:SF11">
    <property type="entry name" value="WD REPEAT-CONTAINING PROTEIN 47-LIKE PROTEIN"/>
    <property type="match status" value="1"/>
</dbReference>
<dbReference type="PROSITE" id="PS50896">
    <property type="entry name" value="LISH"/>
    <property type="match status" value="1"/>
</dbReference>
<organism evidence="4 5">
    <name type="scientific">Vespula vulgaris</name>
    <name type="common">Yellow jacket</name>
    <name type="synonym">Wasp</name>
    <dbReference type="NCBI Taxonomy" id="7454"/>
    <lineage>
        <taxon>Eukaryota</taxon>
        <taxon>Metazoa</taxon>
        <taxon>Ecdysozoa</taxon>
        <taxon>Arthropoda</taxon>
        <taxon>Hexapoda</taxon>
        <taxon>Insecta</taxon>
        <taxon>Pterygota</taxon>
        <taxon>Neoptera</taxon>
        <taxon>Endopterygota</taxon>
        <taxon>Hymenoptera</taxon>
        <taxon>Apocrita</taxon>
        <taxon>Aculeata</taxon>
        <taxon>Vespoidea</taxon>
        <taxon>Vespidae</taxon>
        <taxon>Vespinae</taxon>
        <taxon>Vespula</taxon>
    </lineage>
</organism>
<feature type="coiled-coil region" evidence="1">
    <location>
        <begin position="495"/>
        <end position="522"/>
    </location>
</feature>
<dbReference type="Pfam" id="PF25602">
    <property type="entry name" value="WDR47_COR"/>
    <property type="match status" value="1"/>
</dbReference>
<feature type="region of interest" description="Disordered" evidence="2">
    <location>
        <begin position="796"/>
        <end position="877"/>
    </location>
</feature>
<dbReference type="PANTHER" id="PTHR19863">
    <property type="entry name" value="NEMITIN (NEURONAL ENRICHED MAP INTERACTING PROTEIN) HOMOLOG"/>
    <property type="match status" value="1"/>
</dbReference>
<comment type="caution">
    <text evidence="4">The sequence shown here is derived from an EMBL/GenBank/DDBJ whole genome shotgun (WGS) entry which is preliminary data.</text>
</comment>
<dbReference type="InterPro" id="IPR006594">
    <property type="entry name" value="LisH"/>
</dbReference>
<evidence type="ECO:0000256" key="2">
    <source>
        <dbReference type="SAM" id="MobiDB-lite"/>
    </source>
</evidence>
<dbReference type="AlphaFoldDB" id="A0A834KKH6"/>
<proteinExistence type="predicted"/>
<gene>
    <name evidence="4" type="ORF">HZH66_002129</name>
</gene>
<evidence type="ECO:0000313" key="4">
    <source>
        <dbReference type="EMBL" id="KAF7407592.1"/>
    </source>
</evidence>
<accession>A0A834KKH6</accession>
<dbReference type="InterPro" id="IPR040067">
    <property type="entry name" value="WDR47"/>
</dbReference>
<reference evidence="4" key="1">
    <citation type="journal article" date="2020" name="G3 (Bethesda)">
        <title>High-Quality Assemblies for Three Invasive Social Wasps from the &lt;i&gt;Vespula&lt;/i&gt; Genus.</title>
        <authorList>
            <person name="Harrop T.W.R."/>
            <person name="Guhlin J."/>
            <person name="McLaughlin G.M."/>
            <person name="Permina E."/>
            <person name="Stockwell P."/>
            <person name="Gilligan J."/>
            <person name="Le Lec M.F."/>
            <person name="Gruber M.A.M."/>
            <person name="Quinn O."/>
            <person name="Lovegrove M."/>
            <person name="Duncan E.J."/>
            <person name="Remnant E.J."/>
            <person name="Van Eeckhoven J."/>
            <person name="Graham B."/>
            <person name="Knapp R.A."/>
            <person name="Langford K.W."/>
            <person name="Kronenberg Z."/>
            <person name="Press M.O."/>
            <person name="Eacker S.M."/>
            <person name="Wilson-Rankin E.E."/>
            <person name="Purcell J."/>
            <person name="Lester P.J."/>
            <person name="Dearden P.K."/>
        </authorList>
    </citation>
    <scope>NUCLEOTIDE SEQUENCE</scope>
    <source>
        <strain evidence="4">Marl-1</strain>
    </source>
</reference>
<evidence type="ECO:0000313" key="5">
    <source>
        <dbReference type="Proteomes" id="UP000614350"/>
    </source>
</evidence>
<dbReference type="EMBL" id="JACSEA010000002">
    <property type="protein sequence ID" value="KAF7407592.1"/>
    <property type="molecule type" value="Genomic_DNA"/>
</dbReference>
<feature type="compositionally biased region" description="Basic and acidic residues" evidence="2">
    <location>
        <begin position="1003"/>
        <end position="1027"/>
    </location>
</feature>
<feature type="region of interest" description="Disordered" evidence="2">
    <location>
        <begin position="664"/>
        <end position="688"/>
    </location>
</feature>
<feature type="compositionally biased region" description="Polar residues" evidence="2">
    <location>
        <begin position="916"/>
        <end position="952"/>
    </location>
</feature>
<feature type="compositionally biased region" description="Basic and acidic residues" evidence="2">
    <location>
        <begin position="802"/>
        <end position="812"/>
    </location>
</feature>
<feature type="domain" description="CTLH" evidence="3">
    <location>
        <begin position="44"/>
        <end position="101"/>
    </location>
</feature>
<dbReference type="Proteomes" id="UP000614350">
    <property type="component" value="Unassembled WGS sequence"/>
</dbReference>
<dbReference type="SMART" id="SM00668">
    <property type="entry name" value="CTLH"/>
    <property type="match status" value="1"/>
</dbReference>
<feature type="compositionally biased region" description="Low complexity" evidence="2">
    <location>
        <begin position="1028"/>
        <end position="1039"/>
    </location>
</feature>